<dbReference type="PANTHER" id="PTHR12526">
    <property type="entry name" value="GLYCOSYLTRANSFERASE"/>
    <property type="match status" value="1"/>
</dbReference>
<reference evidence="5" key="1">
    <citation type="submission" date="2020-02" db="EMBL/GenBank/DDBJ databases">
        <authorList>
            <person name="Meier V. D."/>
        </authorList>
    </citation>
    <scope>NUCLEOTIDE SEQUENCE</scope>
    <source>
        <strain evidence="5">AVDCRST_MAG79</strain>
    </source>
</reference>
<dbReference type="PANTHER" id="PTHR12526:SF510">
    <property type="entry name" value="D-INOSITOL 3-PHOSPHATE GLYCOSYLTRANSFERASE"/>
    <property type="match status" value="1"/>
</dbReference>
<sequence length="396" mass="43085">MSLPPVPSDAPDRPPAGRPTVVLLRGYSANPWDLRPWRRLADRYDVRCLVARRNEHDAERLGVATVEVHGLRDYLPRGRPANAVTLAVGDRYVGLERHLRGTQIVHSADLATWFTGQAATLRPTLGYRLVLTVWETLPLLDALRWRWERRARAAALDAVDLYLPATERARDALLLEGVDPGRIEVCPPGIDTAHFARGVRPTARPDEPPLVLSPGRLVWEKGHQDVLRAVAAIRRGVVPAPERLRHTGVLVVGDGPERDRLRDHARDLGLGDAVSFRAHVPYDAMPDVYARAAAVCLASLVRPGWEEQFGMVLAEAMAASVPVVTTTSGAIPEVTGEGASRVAAGDWMGLARALVEVLTADPAARPAPDPARVRRFSDAAAAERLAAAYDRVLAPA</sequence>
<feature type="domain" description="Glycosyltransferase subfamily 4-like N-terminal" evidence="4">
    <location>
        <begin position="38"/>
        <end position="193"/>
    </location>
</feature>
<dbReference type="SUPFAM" id="SSF53756">
    <property type="entry name" value="UDP-Glycosyltransferase/glycogen phosphorylase"/>
    <property type="match status" value="1"/>
</dbReference>
<evidence type="ECO:0000313" key="5">
    <source>
        <dbReference type="EMBL" id="CAA9545375.1"/>
    </source>
</evidence>
<dbReference type="GO" id="GO:0016757">
    <property type="term" value="F:glycosyltransferase activity"/>
    <property type="evidence" value="ECO:0007669"/>
    <property type="project" value="UniProtKB-KW"/>
</dbReference>
<dbReference type="CDD" id="cd03801">
    <property type="entry name" value="GT4_PimA-like"/>
    <property type="match status" value="1"/>
</dbReference>
<evidence type="ECO:0000256" key="2">
    <source>
        <dbReference type="ARBA" id="ARBA00022679"/>
    </source>
</evidence>
<feature type="domain" description="Glycosyl transferase family 1" evidence="3">
    <location>
        <begin position="202"/>
        <end position="361"/>
    </location>
</feature>
<evidence type="ECO:0000259" key="4">
    <source>
        <dbReference type="Pfam" id="PF13439"/>
    </source>
</evidence>
<protein>
    <recommendedName>
        <fullName evidence="6">Glycosyl transferase family 1 domain-containing protein</fullName>
    </recommendedName>
</protein>
<gene>
    <name evidence="5" type="ORF">AVDCRST_MAG79-2241</name>
</gene>
<dbReference type="Pfam" id="PF13439">
    <property type="entry name" value="Glyco_transf_4"/>
    <property type="match status" value="1"/>
</dbReference>
<dbReference type="EMBL" id="CADCWC010000337">
    <property type="protein sequence ID" value="CAA9545375.1"/>
    <property type="molecule type" value="Genomic_DNA"/>
</dbReference>
<evidence type="ECO:0008006" key="6">
    <source>
        <dbReference type="Google" id="ProtNLM"/>
    </source>
</evidence>
<organism evidence="5">
    <name type="scientific">uncultured Thermoleophilia bacterium</name>
    <dbReference type="NCBI Taxonomy" id="1497501"/>
    <lineage>
        <taxon>Bacteria</taxon>
        <taxon>Bacillati</taxon>
        <taxon>Actinomycetota</taxon>
        <taxon>Thermoleophilia</taxon>
        <taxon>environmental samples</taxon>
    </lineage>
</organism>
<dbReference type="InterPro" id="IPR028098">
    <property type="entry name" value="Glyco_trans_4-like_N"/>
</dbReference>
<name>A0A6J4UDA5_9ACTN</name>
<evidence type="ECO:0000256" key="1">
    <source>
        <dbReference type="ARBA" id="ARBA00022676"/>
    </source>
</evidence>
<dbReference type="Gene3D" id="3.40.50.2000">
    <property type="entry name" value="Glycogen Phosphorylase B"/>
    <property type="match status" value="2"/>
</dbReference>
<dbReference type="InterPro" id="IPR001296">
    <property type="entry name" value="Glyco_trans_1"/>
</dbReference>
<keyword evidence="2" id="KW-0808">Transferase</keyword>
<dbReference type="Pfam" id="PF00534">
    <property type="entry name" value="Glycos_transf_1"/>
    <property type="match status" value="1"/>
</dbReference>
<keyword evidence="1" id="KW-0328">Glycosyltransferase</keyword>
<dbReference type="AlphaFoldDB" id="A0A6J4UDA5"/>
<accession>A0A6J4UDA5</accession>
<proteinExistence type="predicted"/>
<evidence type="ECO:0000259" key="3">
    <source>
        <dbReference type="Pfam" id="PF00534"/>
    </source>
</evidence>